<dbReference type="HOGENOM" id="CLU_054284_0_0_1"/>
<protein>
    <recommendedName>
        <fullName evidence="3">PMI1/PMIR1-2 C-terminal domain-containing protein</fullName>
    </recommendedName>
</protein>
<dbReference type="InterPro" id="IPR048972">
    <property type="entry name" value="PMI1_PMIR1-2_C"/>
</dbReference>
<proteinExistence type="predicted"/>
<feature type="compositionally biased region" description="Polar residues" evidence="2">
    <location>
        <begin position="1"/>
        <end position="19"/>
    </location>
</feature>
<evidence type="ECO:0000259" key="3">
    <source>
        <dbReference type="Pfam" id="PF21745"/>
    </source>
</evidence>
<accession>A0A0E0INK0</accession>
<keyword evidence="5" id="KW-1185">Reference proteome</keyword>
<evidence type="ECO:0000313" key="4">
    <source>
        <dbReference type="EnsemblPlants" id="ONIVA09G20600.1"/>
    </source>
</evidence>
<organism evidence="4">
    <name type="scientific">Oryza nivara</name>
    <name type="common">Indian wild rice</name>
    <name type="synonym">Oryza sativa f. spontanea</name>
    <dbReference type="NCBI Taxonomy" id="4536"/>
    <lineage>
        <taxon>Eukaryota</taxon>
        <taxon>Viridiplantae</taxon>
        <taxon>Streptophyta</taxon>
        <taxon>Embryophyta</taxon>
        <taxon>Tracheophyta</taxon>
        <taxon>Spermatophyta</taxon>
        <taxon>Magnoliopsida</taxon>
        <taxon>Liliopsida</taxon>
        <taxon>Poales</taxon>
        <taxon>Poaceae</taxon>
        <taxon>BOP clade</taxon>
        <taxon>Oryzoideae</taxon>
        <taxon>Oryzeae</taxon>
        <taxon>Oryzinae</taxon>
        <taxon>Oryza</taxon>
    </lineage>
</organism>
<evidence type="ECO:0000256" key="1">
    <source>
        <dbReference type="SAM" id="Coils"/>
    </source>
</evidence>
<reference evidence="4" key="1">
    <citation type="submission" date="2015-04" db="UniProtKB">
        <authorList>
            <consortium name="EnsemblPlants"/>
        </authorList>
    </citation>
    <scope>IDENTIFICATION</scope>
    <source>
        <strain evidence="4">SL10</strain>
    </source>
</reference>
<feature type="compositionally biased region" description="Low complexity" evidence="2">
    <location>
        <begin position="314"/>
        <end position="323"/>
    </location>
</feature>
<dbReference type="AlphaFoldDB" id="A0A0E0INK0"/>
<dbReference type="OMA" id="PMIGVME"/>
<feature type="region of interest" description="Disordered" evidence="2">
    <location>
        <begin position="314"/>
        <end position="335"/>
    </location>
</feature>
<dbReference type="eggNOG" id="ENOG502SS4V">
    <property type="taxonomic scope" value="Eukaryota"/>
</dbReference>
<dbReference type="Gramene" id="ONIVA09G20600.1">
    <property type="protein sequence ID" value="ONIVA09G20600.1"/>
    <property type="gene ID" value="ONIVA09G20600"/>
</dbReference>
<feature type="coiled-coil region" evidence="1">
    <location>
        <begin position="125"/>
        <end position="152"/>
    </location>
</feature>
<evidence type="ECO:0000256" key="2">
    <source>
        <dbReference type="SAM" id="MobiDB-lite"/>
    </source>
</evidence>
<sequence length="446" mass="47596">MKLAKTNTFGVWGSNSNSKIAPPMIRSGLPTHRSQLTSLASRGAAPIQDKQTRQIARRRRASGSETAPPPHRSIGKIGMPGGHNKQPAPPVATTGCSALASCLSFHRRAPRPPPARANVVDGATAATTRASAEQYRRRVQFLEEEVRRLGSRLAEHGRSANGGAMATRDRVSSACSGIGATAANKRVTVGGHGGVREMVRLEDGGYLHEIKRVVGMPWERLALQVSQPVVAENAATASEVLDKMTETSAENLCKLLSKMMPIKDIAGRKNPGKVIRRSARLSSGDDFLEALLFMEMDKMEGLVQQGLKIRMASTADSASSTAAGDDDGDRRHQATKDSMVSVVLIQVRDPEQGYAAIGDPMIGVMEASLEKKDGRVKLEMQGIHVAGILFGASRKGRSNGRAMMWSACLGQCKGSHNGRRGGGGGAGAGDVCRCGFVRNTNRVFRR</sequence>
<dbReference type="PANTHER" id="PTHR33414">
    <property type="entry name" value="PROTEIN PLASTID MOVEMENT IMPAIRED 1-RELATED 1"/>
    <property type="match status" value="1"/>
</dbReference>
<dbReference type="EnsemblPlants" id="ONIVA09G20600.1">
    <property type="protein sequence ID" value="ONIVA09G20600.1"/>
    <property type="gene ID" value="ONIVA09G20600"/>
</dbReference>
<keyword evidence="1" id="KW-0175">Coiled coil</keyword>
<name>A0A0E0INK0_ORYNI</name>
<dbReference type="Pfam" id="PF21745">
    <property type="entry name" value="PMI1_PMIR1-2_C"/>
    <property type="match status" value="1"/>
</dbReference>
<dbReference type="Proteomes" id="UP000006591">
    <property type="component" value="Chromosome 9"/>
</dbReference>
<feature type="region of interest" description="Disordered" evidence="2">
    <location>
        <begin position="1"/>
        <end position="91"/>
    </location>
</feature>
<evidence type="ECO:0000313" key="5">
    <source>
        <dbReference type="Proteomes" id="UP000006591"/>
    </source>
</evidence>
<dbReference type="InterPro" id="IPR039614">
    <property type="entry name" value="PMI1-like"/>
</dbReference>
<dbReference type="PANTHER" id="PTHR33414:SF8">
    <property type="entry name" value="OS09G0559200 PROTEIN"/>
    <property type="match status" value="1"/>
</dbReference>
<reference evidence="4" key="2">
    <citation type="submission" date="2018-04" db="EMBL/GenBank/DDBJ databases">
        <title>OnivRS2 (Oryza nivara Reference Sequence Version 2).</title>
        <authorList>
            <person name="Zhang J."/>
            <person name="Kudrna D."/>
            <person name="Lee S."/>
            <person name="Talag J."/>
            <person name="Rajasekar S."/>
            <person name="Welchert J."/>
            <person name="Hsing Y.-I."/>
            <person name="Wing R.A."/>
        </authorList>
    </citation>
    <scope>NUCLEOTIDE SEQUENCE [LARGE SCALE GENOMIC DNA]</scope>
    <source>
        <strain evidence="4">SL10</strain>
    </source>
</reference>
<feature type="domain" description="PMI1/PMIR1-2 C-terminal" evidence="3">
    <location>
        <begin position="220"/>
        <end position="268"/>
    </location>
</feature>